<comment type="subcellular location">
    <subcellularLocation>
        <location evidence="2">Cytoplasm</location>
        <location evidence="2">Cytosol</location>
    </subcellularLocation>
    <subcellularLocation>
        <location evidence="1">Late endosome membrane</location>
        <topology evidence="1">Peripheral membrane protein</topology>
        <orientation evidence="1">Cytoplasmic side</orientation>
    </subcellularLocation>
    <subcellularLocation>
        <location evidence="3">Lysosome membrane</location>
        <topology evidence="3">Peripheral membrane protein</topology>
        <orientation evidence="3">Cytoplasmic side</orientation>
    </subcellularLocation>
</comment>
<dbReference type="PANTHER" id="PTHR16082:SF2">
    <property type="entry name" value="AP-5 COMPLEX SUBUNIT MU-1"/>
    <property type="match status" value="1"/>
</dbReference>
<evidence type="ECO:0000256" key="5">
    <source>
        <dbReference type="ARBA" id="ARBA00011174"/>
    </source>
</evidence>
<dbReference type="SUPFAM" id="SSF49447">
    <property type="entry name" value="Second domain of Mu2 adaptin subunit (ap50) of ap2 adaptor"/>
    <property type="match status" value="1"/>
</dbReference>
<evidence type="ECO:0000256" key="3">
    <source>
        <dbReference type="ARBA" id="ARBA00004630"/>
    </source>
</evidence>
<keyword evidence="9" id="KW-0967">Endosome</keyword>
<evidence type="ECO:0000313" key="17">
    <source>
        <dbReference type="Proteomes" id="UP000322234"/>
    </source>
</evidence>
<evidence type="ECO:0000256" key="13">
    <source>
        <dbReference type="ARBA" id="ARBA00030827"/>
    </source>
</evidence>
<feature type="compositionally biased region" description="Basic and acidic residues" evidence="14">
    <location>
        <begin position="42"/>
        <end position="61"/>
    </location>
</feature>
<dbReference type="EMBL" id="VBQZ03000037">
    <property type="protein sequence ID" value="MXQ87351.1"/>
    <property type="molecule type" value="Genomic_DNA"/>
</dbReference>
<dbReference type="AlphaFoldDB" id="A0A6B0RE90"/>
<organism evidence="16 17">
    <name type="scientific">Bos mutus</name>
    <name type="common">wild yak</name>
    <dbReference type="NCBI Taxonomy" id="72004"/>
    <lineage>
        <taxon>Eukaryota</taxon>
        <taxon>Metazoa</taxon>
        <taxon>Chordata</taxon>
        <taxon>Craniata</taxon>
        <taxon>Vertebrata</taxon>
        <taxon>Euteleostomi</taxon>
        <taxon>Mammalia</taxon>
        <taxon>Eutheria</taxon>
        <taxon>Laurasiatheria</taxon>
        <taxon>Artiodactyla</taxon>
        <taxon>Ruminantia</taxon>
        <taxon>Pecora</taxon>
        <taxon>Bovidae</taxon>
        <taxon>Bovinae</taxon>
        <taxon>Bos</taxon>
    </lineage>
</organism>
<dbReference type="InterPro" id="IPR028565">
    <property type="entry name" value="MHD"/>
</dbReference>
<comment type="similarity">
    <text evidence="4">Belongs to the adaptor complexes medium subunit family.</text>
</comment>
<evidence type="ECO:0000256" key="11">
    <source>
        <dbReference type="ARBA" id="ARBA00023136"/>
    </source>
</evidence>
<feature type="region of interest" description="Disordered" evidence="14">
    <location>
        <begin position="42"/>
        <end position="79"/>
    </location>
</feature>
<accession>A0A6B0RE90</accession>
<proteinExistence type="inferred from homology"/>
<dbReference type="Pfam" id="PF00928">
    <property type="entry name" value="Adap_comp_sub"/>
    <property type="match status" value="1"/>
</dbReference>
<evidence type="ECO:0000256" key="1">
    <source>
        <dbReference type="ARBA" id="ARBA00004492"/>
    </source>
</evidence>
<evidence type="ECO:0000256" key="10">
    <source>
        <dbReference type="ARBA" id="ARBA00022927"/>
    </source>
</evidence>
<keyword evidence="12" id="KW-0458">Lysosome</keyword>
<comment type="caution">
    <text evidence="16">The sequence shown here is derived from an EMBL/GenBank/DDBJ whole genome shotgun (WGS) entry which is preliminary data.</text>
</comment>
<comment type="subunit">
    <text evidence="5">Probably part of the adaptor protein complex 5 (AP-5) a tetramer composed of AP5B1, AP5M1, AP5S1 and AP5Z1.</text>
</comment>
<evidence type="ECO:0000313" key="16">
    <source>
        <dbReference type="EMBL" id="MXQ87351.1"/>
    </source>
</evidence>
<dbReference type="Gene3D" id="2.60.40.1170">
    <property type="entry name" value="Mu homology domain, subdomain B"/>
    <property type="match status" value="2"/>
</dbReference>
<dbReference type="PROSITE" id="PS51072">
    <property type="entry name" value="MHD"/>
    <property type="match status" value="1"/>
</dbReference>
<dbReference type="Proteomes" id="UP000322234">
    <property type="component" value="Unassembled WGS sequence"/>
</dbReference>
<protein>
    <recommendedName>
        <fullName evidence="6">AP-5 complex subunit mu-1</fullName>
    </recommendedName>
    <alternativeName>
        <fullName evidence="13">Adaptor-related protein complex 5 subunit mu-1</fullName>
    </alternativeName>
</protein>
<evidence type="ECO:0000256" key="4">
    <source>
        <dbReference type="ARBA" id="ARBA00005324"/>
    </source>
</evidence>
<dbReference type="GO" id="GO:0005829">
    <property type="term" value="C:cytosol"/>
    <property type="evidence" value="ECO:0007669"/>
    <property type="project" value="UniProtKB-SubCell"/>
</dbReference>
<keyword evidence="10" id="KW-0653">Protein transport</keyword>
<evidence type="ECO:0000256" key="8">
    <source>
        <dbReference type="ARBA" id="ARBA00022490"/>
    </source>
</evidence>
<name>A0A6B0RE90_9CETA</name>
<dbReference type="FunFam" id="2.60.40.1170:FF:000013">
    <property type="entry name" value="AP-5 complex subunit mu-1 isoform X1"/>
    <property type="match status" value="1"/>
</dbReference>
<evidence type="ECO:0000256" key="6">
    <source>
        <dbReference type="ARBA" id="ARBA00021851"/>
    </source>
</evidence>
<feature type="region of interest" description="Disordered" evidence="14">
    <location>
        <begin position="607"/>
        <end position="628"/>
    </location>
</feature>
<keyword evidence="17" id="KW-1185">Reference proteome</keyword>
<evidence type="ECO:0000256" key="7">
    <source>
        <dbReference type="ARBA" id="ARBA00022448"/>
    </source>
</evidence>
<evidence type="ECO:0000256" key="14">
    <source>
        <dbReference type="SAM" id="MobiDB-lite"/>
    </source>
</evidence>
<dbReference type="InterPro" id="IPR036168">
    <property type="entry name" value="AP2_Mu_C_sf"/>
</dbReference>
<evidence type="ECO:0000256" key="12">
    <source>
        <dbReference type="ARBA" id="ARBA00023228"/>
    </source>
</evidence>
<reference evidence="16" key="1">
    <citation type="submission" date="2019-10" db="EMBL/GenBank/DDBJ databases">
        <title>The sequence and de novo assembly of the wild yak genome.</title>
        <authorList>
            <person name="Liu Y."/>
        </authorList>
    </citation>
    <scope>NUCLEOTIDE SEQUENCE [LARGE SCALE GENOMIC DNA]</scope>
    <source>
        <strain evidence="16">WY2019</strain>
    </source>
</reference>
<dbReference type="GO" id="GO:0016197">
    <property type="term" value="P:endosomal transport"/>
    <property type="evidence" value="ECO:0007669"/>
    <property type="project" value="TreeGrafter"/>
</dbReference>
<dbReference type="GO" id="GO:0031902">
    <property type="term" value="C:late endosome membrane"/>
    <property type="evidence" value="ECO:0007669"/>
    <property type="project" value="UniProtKB-SubCell"/>
</dbReference>
<dbReference type="GO" id="GO:0015031">
    <property type="term" value="P:protein transport"/>
    <property type="evidence" value="ECO:0007669"/>
    <property type="project" value="UniProtKB-KW"/>
</dbReference>
<dbReference type="GO" id="GO:0005765">
    <property type="term" value="C:lysosomal membrane"/>
    <property type="evidence" value="ECO:0007669"/>
    <property type="project" value="UniProtKB-SubCell"/>
</dbReference>
<dbReference type="InterPro" id="IPR039591">
    <property type="entry name" value="AP5M1"/>
</dbReference>
<dbReference type="PANTHER" id="PTHR16082">
    <property type="entry name" value="AP-5 COMPLEX SUBUNIT MU-1"/>
    <property type="match status" value="1"/>
</dbReference>
<keyword evidence="7" id="KW-0813">Transport</keyword>
<evidence type="ECO:0000256" key="2">
    <source>
        <dbReference type="ARBA" id="ARBA00004514"/>
    </source>
</evidence>
<evidence type="ECO:0000256" key="9">
    <source>
        <dbReference type="ARBA" id="ARBA00022753"/>
    </source>
</evidence>
<gene>
    <name evidence="16" type="ORF">E5288_WYG001555</name>
</gene>
<evidence type="ECO:0000259" key="15">
    <source>
        <dbReference type="PROSITE" id="PS51072"/>
    </source>
</evidence>
<keyword evidence="11" id="KW-0472">Membrane</keyword>
<keyword evidence="8" id="KW-0963">Cytoplasm</keyword>
<dbReference type="CDD" id="cd09256">
    <property type="entry name" value="AP_MuD_MHD"/>
    <property type="match status" value="1"/>
</dbReference>
<feature type="domain" description="MHD" evidence="15">
    <location>
        <begin position="260"/>
        <end position="527"/>
    </location>
</feature>
<dbReference type="GO" id="GO:0030119">
    <property type="term" value="C:AP-type membrane coat adaptor complex"/>
    <property type="evidence" value="ECO:0007669"/>
    <property type="project" value="TreeGrafter"/>
</dbReference>
<dbReference type="FunFam" id="2.60.40.1170:FF:000014">
    <property type="entry name" value="AP-5 complex subunit mu-1 isoform X1"/>
    <property type="match status" value="1"/>
</dbReference>
<sequence length="628" mass="70788">MKRSCRRLSAASQRRPRRSHCHRLVRRKWSCARPGSCWEGPARRRAADELQKSSPRERVRNYDPCGPPSRKWTREKEGRRYPTVEKRAKVFNGASYVPVPEDGPFLKALLFELRLLDDEKDFLESRDSCSHINKTSIYGVPVGGEELWPVVAFLKNGMIYACVPLVEQTLSPRPPLISISGISQGFELLFGVQDFLSSGQKTDSELNTKLSQLSDLLLQTCPFGTLLDANLQNSLDSINFASVTHLQKQPAWKTGTYKGKPQVSISVTEKVNSMQYDKQEIADTWQVVGVVTCKCDLEGSMPNVTISLSLPTNGSPLQDILVHPCVTSLDSAILTSSSIDAMDDSAFSGPYKFPLTPPLESFNLCYYTSQVSNLGEVGTLLIFTSMNCVVRKSPYFCVKNSFEFCEAHIPFYNRGPITHVEYKASFGQLEVFREKSLLVWIIGQKFPKSMEISLSGTITFGAKNHEKQPFDQICIGGTAYLKLHFRILDYTLTGCYVDQHSVQVFASGKPKISTYRKLISSDYYIWNSKAPAPVTYGSLLLSKAYVIYFIHIVNFVNLPVIEQNDSLRLHRQEVYDFLMLFSGLDHLGHQVWLYRITGDSQKTLSSLRTDHDCPQLSSGLRPEYSHTP</sequence>